<name>A0ABP9JE17_9ACTN</name>
<accession>A0ABP9JE17</accession>
<protein>
    <submittedName>
        <fullName evidence="1">Uncharacterized protein</fullName>
    </submittedName>
</protein>
<gene>
    <name evidence="1" type="ORF">GCM10023335_67830</name>
</gene>
<evidence type="ECO:0000313" key="1">
    <source>
        <dbReference type="EMBL" id="GAA5029144.1"/>
    </source>
</evidence>
<sequence>MRRVVLCDPSVGCVMGPRSPARTNQEREWRAALATDPQWRAGRASRRVAADLRAAWRQKPAVMRADGGGYPEKPAFRLPARPERQVRAACWHTSAVAMSELQDWQDLVLATTH</sequence>
<evidence type="ECO:0000313" key="2">
    <source>
        <dbReference type="Proteomes" id="UP001501759"/>
    </source>
</evidence>
<dbReference type="Proteomes" id="UP001501759">
    <property type="component" value="Unassembled WGS sequence"/>
</dbReference>
<proteinExistence type="predicted"/>
<keyword evidence="2" id="KW-1185">Reference proteome</keyword>
<organism evidence="1 2">
    <name type="scientific">Streptomyces siamensis</name>
    <dbReference type="NCBI Taxonomy" id="1274986"/>
    <lineage>
        <taxon>Bacteria</taxon>
        <taxon>Bacillati</taxon>
        <taxon>Actinomycetota</taxon>
        <taxon>Actinomycetes</taxon>
        <taxon>Kitasatosporales</taxon>
        <taxon>Streptomycetaceae</taxon>
        <taxon>Streptomyces</taxon>
    </lineage>
</organism>
<dbReference type="EMBL" id="BAABKB010000031">
    <property type="protein sequence ID" value="GAA5029144.1"/>
    <property type="molecule type" value="Genomic_DNA"/>
</dbReference>
<comment type="caution">
    <text evidence="1">The sequence shown here is derived from an EMBL/GenBank/DDBJ whole genome shotgun (WGS) entry which is preliminary data.</text>
</comment>
<reference evidence="2" key="1">
    <citation type="journal article" date="2019" name="Int. J. Syst. Evol. Microbiol.">
        <title>The Global Catalogue of Microorganisms (GCM) 10K type strain sequencing project: providing services to taxonomists for standard genome sequencing and annotation.</title>
        <authorList>
            <consortium name="The Broad Institute Genomics Platform"/>
            <consortium name="The Broad Institute Genome Sequencing Center for Infectious Disease"/>
            <person name="Wu L."/>
            <person name="Ma J."/>
        </authorList>
    </citation>
    <scope>NUCLEOTIDE SEQUENCE [LARGE SCALE GENOMIC DNA]</scope>
    <source>
        <strain evidence="2">JCM 18409</strain>
    </source>
</reference>